<dbReference type="CDD" id="cd03786">
    <property type="entry name" value="GTB_UDP-GlcNAc_2-Epimerase"/>
    <property type="match status" value="1"/>
</dbReference>
<dbReference type="Pfam" id="PF02350">
    <property type="entry name" value="Epimerase_2"/>
    <property type="match status" value="1"/>
</dbReference>
<keyword evidence="4" id="KW-1185">Reference proteome</keyword>
<reference evidence="3 4" key="1">
    <citation type="submission" date="2018-08" db="EMBL/GenBank/DDBJ databases">
        <title>Genomic Encyclopedia of Type Strains, Phase IV (KMG-IV): sequencing the most valuable type-strain genomes for metagenomic binning, comparative biology and taxonomic classification.</title>
        <authorList>
            <person name="Goeker M."/>
        </authorList>
    </citation>
    <scope>NUCLEOTIDE SEQUENCE [LARGE SCALE GENOMIC DNA]</scope>
    <source>
        <strain evidence="3 4">DSM 23923</strain>
    </source>
</reference>
<dbReference type="InterPro" id="IPR029767">
    <property type="entry name" value="WecB-like"/>
</dbReference>
<dbReference type="NCBIfam" id="TIGR00236">
    <property type="entry name" value="wecB"/>
    <property type="match status" value="1"/>
</dbReference>
<sequence length="351" mass="38492">MKTIHVVGARPQFVKAAMVSRAFGDQGEEYFLHTGQHYSENMSQLFFVELNLPKPDINLGIGGGSHAEQTSGMLLGIDRYLEQVQPDWVIVYGDTNSTLAGALAAAKREIPIAHVEAGLRSYNRSMPEEINRVISDHLSALLFCPTDQAVGNLKKEGVVEGVHQAGDVMADALFMFTEIAKQKSSILSTLDLKTGGYALVTVHRSGNVDDREKLGQILSGLAQIDMPLIFPMHPRTQKMIAEFGLDVPANLRVIEPVGYLDMLMLEANADCILTDSGGIQKEAYLLGVRCITLREETEWVETVTAGWNCLTGANSSAIKARFDDFHPNIERPQIYGDGHAADKIINILLQN</sequence>
<dbReference type="EMBL" id="QUMS01000004">
    <property type="protein sequence ID" value="REG06270.1"/>
    <property type="molecule type" value="Genomic_DNA"/>
</dbReference>
<keyword evidence="1" id="KW-0413">Isomerase</keyword>
<dbReference type="AlphaFoldDB" id="A0A347ZQ20"/>
<evidence type="ECO:0000256" key="1">
    <source>
        <dbReference type="RuleBase" id="RU003513"/>
    </source>
</evidence>
<comment type="caution">
    <text evidence="3">The sequence shown here is derived from an EMBL/GenBank/DDBJ whole genome shotgun (WGS) entry which is preliminary data.</text>
</comment>
<comment type="similarity">
    <text evidence="1">Belongs to the UDP-N-acetylglucosamine 2-epimerase family.</text>
</comment>
<dbReference type="GO" id="GO:0016853">
    <property type="term" value="F:isomerase activity"/>
    <property type="evidence" value="ECO:0007669"/>
    <property type="project" value="UniProtKB-KW"/>
</dbReference>
<name>A0A347ZQ20_9CHLR</name>
<dbReference type="Proteomes" id="UP000256388">
    <property type="component" value="Unassembled WGS sequence"/>
</dbReference>
<organism evidence="3 4">
    <name type="scientific">Pelolinea submarina</name>
    <dbReference type="NCBI Taxonomy" id="913107"/>
    <lineage>
        <taxon>Bacteria</taxon>
        <taxon>Bacillati</taxon>
        <taxon>Chloroflexota</taxon>
        <taxon>Anaerolineae</taxon>
        <taxon>Anaerolineales</taxon>
        <taxon>Anaerolineaceae</taxon>
        <taxon>Pelolinea</taxon>
    </lineage>
</organism>
<protein>
    <submittedName>
        <fullName evidence="3">UDP-N-acetylglucosamine 2-epimerase (Non-hydrolysing)/UDP-GlcNAc3NAcA epimerase</fullName>
    </submittedName>
</protein>
<feature type="domain" description="UDP-N-acetylglucosamine 2-epimerase" evidence="2">
    <location>
        <begin position="28"/>
        <end position="348"/>
    </location>
</feature>
<dbReference type="SUPFAM" id="SSF53756">
    <property type="entry name" value="UDP-Glycosyltransferase/glycogen phosphorylase"/>
    <property type="match status" value="1"/>
</dbReference>
<dbReference type="PANTHER" id="PTHR43174:SF1">
    <property type="entry name" value="UDP-N-ACETYLGLUCOSAMINE 2-EPIMERASE"/>
    <property type="match status" value="1"/>
</dbReference>
<evidence type="ECO:0000313" key="4">
    <source>
        <dbReference type="Proteomes" id="UP000256388"/>
    </source>
</evidence>
<proteinExistence type="inferred from homology"/>
<evidence type="ECO:0000259" key="2">
    <source>
        <dbReference type="Pfam" id="PF02350"/>
    </source>
</evidence>
<dbReference type="OrthoDB" id="9803238at2"/>
<dbReference type="PANTHER" id="PTHR43174">
    <property type="entry name" value="UDP-N-ACETYLGLUCOSAMINE 2-EPIMERASE"/>
    <property type="match status" value="1"/>
</dbReference>
<dbReference type="InterPro" id="IPR003331">
    <property type="entry name" value="UDP_GlcNAc_Epimerase_2_dom"/>
</dbReference>
<evidence type="ECO:0000313" key="3">
    <source>
        <dbReference type="EMBL" id="REG06270.1"/>
    </source>
</evidence>
<dbReference type="Gene3D" id="3.40.50.2000">
    <property type="entry name" value="Glycogen Phosphorylase B"/>
    <property type="match status" value="2"/>
</dbReference>
<dbReference type="RefSeq" id="WP_116225968.1">
    <property type="nucleotide sequence ID" value="NZ_AP018437.1"/>
</dbReference>
<accession>A0A347ZQ20</accession>
<gene>
    <name evidence="3" type="ORF">DFR64_2703</name>
</gene>